<comment type="pathway">
    <text evidence="2">Organic acid metabolism; glycolate biosynthesis; glycolate from 2-phosphoglycolate: step 1/1.</text>
</comment>
<keyword evidence="5" id="KW-0378">Hydrolase</keyword>
<evidence type="ECO:0000256" key="4">
    <source>
        <dbReference type="ARBA" id="ARBA00013078"/>
    </source>
</evidence>
<comment type="similarity">
    <text evidence="3">Belongs to the HAD-like hydrolase superfamily. CbbY/CbbZ/Gph/YieH family.</text>
</comment>
<dbReference type="InterPro" id="IPR036412">
    <property type="entry name" value="HAD-like_sf"/>
</dbReference>
<comment type="caution">
    <text evidence="5">The sequence shown here is derived from an EMBL/GenBank/DDBJ whole genome shotgun (WGS) entry which is preliminary data.</text>
</comment>
<dbReference type="Proteomes" id="UP000619033">
    <property type="component" value="Unassembled WGS sequence"/>
</dbReference>
<accession>A0A8J7MTI6</accession>
<dbReference type="EC" id="3.1.3.18" evidence="4"/>
<dbReference type="SFLD" id="SFLDS00003">
    <property type="entry name" value="Haloacid_Dehalogenase"/>
    <property type="match status" value="1"/>
</dbReference>
<dbReference type="PANTHER" id="PTHR43434:SF1">
    <property type="entry name" value="PHOSPHOGLYCOLATE PHOSPHATASE"/>
    <property type="match status" value="1"/>
</dbReference>
<dbReference type="NCBIfam" id="TIGR01549">
    <property type="entry name" value="HAD-SF-IA-v1"/>
    <property type="match status" value="1"/>
</dbReference>
<dbReference type="GO" id="GO:0005829">
    <property type="term" value="C:cytosol"/>
    <property type="evidence" value="ECO:0007669"/>
    <property type="project" value="TreeGrafter"/>
</dbReference>
<dbReference type="InterPro" id="IPR023214">
    <property type="entry name" value="HAD_sf"/>
</dbReference>
<reference evidence="5" key="1">
    <citation type="submission" date="2021-01" db="EMBL/GenBank/DDBJ databases">
        <title>Genome seq and assembly of Tabrizicola sp. KVB23.</title>
        <authorList>
            <person name="Chhetri G."/>
        </authorList>
    </citation>
    <scope>NUCLEOTIDE SEQUENCE</scope>
    <source>
        <strain evidence="5">KVB23</strain>
    </source>
</reference>
<comment type="catalytic activity">
    <reaction evidence="1">
        <text>2-phosphoglycolate + H2O = glycolate + phosphate</text>
        <dbReference type="Rhea" id="RHEA:14369"/>
        <dbReference type="ChEBI" id="CHEBI:15377"/>
        <dbReference type="ChEBI" id="CHEBI:29805"/>
        <dbReference type="ChEBI" id="CHEBI:43474"/>
        <dbReference type="ChEBI" id="CHEBI:58033"/>
        <dbReference type="EC" id="3.1.3.18"/>
    </reaction>
</comment>
<dbReference type="GO" id="GO:0006281">
    <property type="term" value="P:DNA repair"/>
    <property type="evidence" value="ECO:0007669"/>
    <property type="project" value="TreeGrafter"/>
</dbReference>
<dbReference type="InterPro" id="IPR050155">
    <property type="entry name" value="HAD-like_hydrolase_sf"/>
</dbReference>
<dbReference type="InterPro" id="IPR006439">
    <property type="entry name" value="HAD-SF_hydro_IA"/>
</dbReference>
<organism evidence="5 6">
    <name type="scientific">Fuscibacter oryzae</name>
    <dbReference type="NCBI Taxonomy" id="2803939"/>
    <lineage>
        <taxon>Bacteria</taxon>
        <taxon>Pseudomonadati</taxon>
        <taxon>Pseudomonadota</taxon>
        <taxon>Alphaproteobacteria</taxon>
        <taxon>Rhodobacterales</taxon>
        <taxon>Paracoccaceae</taxon>
        <taxon>Fuscibacter</taxon>
    </lineage>
</organism>
<dbReference type="Gene3D" id="3.40.50.1000">
    <property type="entry name" value="HAD superfamily/HAD-like"/>
    <property type="match status" value="1"/>
</dbReference>
<dbReference type="SFLD" id="SFLDG01129">
    <property type="entry name" value="C1.5:_HAD__Beta-PGM__Phosphata"/>
    <property type="match status" value="1"/>
</dbReference>
<dbReference type="GO" id="GO:0008967">
    <property type="term" value="F:phosphoglycolate phosphatase activity"/>
    <property type="evidence" value="ECO:0007669"/>
    <property type="project" value="UniProtKB-EC"/>
</dbReference>
<keyword evidence="6" id="KW-1185">Reference proteome</keyword>
<evidence type="ECO:0000313" key="6">
    <source>
        <dbReference type="Proteomes" id="UP000619033"/>
    </source>
</evidence>
<dbReference type="Gene3D" id="1.10.150.240">
    <property type="entry name" value="Putative phosphatase, domain 2"/>
    <property type="match status" value="1"/>
</dbReference>
<sequence>MIDAVIFDKDGTLFDFRASWGAWTEALIGALVARGADAARLEHLLGFDRRYRVFRPDSAVIAQTTPEIADLVHSAVTDLPIAELNDLMNRLAAEAPMQPAVPLRTVLQGLRDRGLSLGLATNDTEVPARAHLDGAGVLDLFDFVAGCDSGWGGKPAPGQLLAFSTAVGVPPERAVMVGDSLHDIAAGKAAGMATVAVLTGIAEAQELSPHADVVLPDIASLGAWIDARRAI</sequence>
<dbReference type="AlphaFoldDB" id="A0A8J7MTI6"/>
<name>A0A8J7MTI6_9RHOB</name>
<evidence type="ECO:0000256" key="3">
    <source>
        <dbReference type="ARBA" id="ARBA00006171"/>
    </source>
</evidence>
<dbReference type="InterPro" id="IPR023198">
    <property type="entry name" value="PGP-like_dom2"/>
</dbReference>
<dbReference type="SUPFAM" id="SSF56784">
    <property type="entry name" value="HAD-like"/>
    <property type="match status" value="1"/>
</dbReference>
<protein>
    <recommendedName>
        <fullName evidence="4">phosphoglycolate phosphatase</fullName>
        <ecNumber evidence="4">3.1.3.18</ecNumber>
    </recommendedName>
</protein>
<dbReference type="NCBIfam" id="TIGR01509">
    <property type="entry name" value="HAD-SF-IA-v3"/>
    <property type="match status" value="1"/>
</dbReference>
<dbReference type="EMBL" id="JAESVP010000007">
    <property type="protein sequence ID" value="MBL4929306.1"/>
    <property type="molecule type" value="Genomic_DNA"/>
</dbReference>
<dbReference type="Pfam" id="PF00702">
    <property type="entry name" value="Hydrolase"/>
    <property type="match status" value="1"/>
</dbReference>
<evidence type="ECO:0000256" key="1">
    <source>
        <dbReference type="ARBA" id="ARBA00000830"/>
    </source>
</evidence>
<evidence type="ECO:0000313" key="5">
    <source>
        <dbReference type="EMBL" id="MBL4929306.1"/>
    </source>
</evidence>
<gene>
    <name evidence="5" type="ORF">JI744_14445</name>
</gene>
<evidence type="ECO:0000256" key="2">
    <source>
        <dbReference type="ARBA" id="ARBA00004818"/>
    </source>
</evidence>
<dbReference type="PANTHER" id="PTHR43434">
    <property type="entry name" value="PHOSPHOGLYCOLATE PHOSPHATASE"/>
    <property type="match status" value="1"/>
</dbReference>
<dbReference type="RefSeq" id="WP_202661842.1">
    <property type="nucleotide sequence ID" value="NZ_JAESVP010000007.1"/>
</dbReference>
<proteinExistence type="inferred from homology"/>